<dbReference type="SUPFAM" id="SSF53474">
    <property type="entry name" value="alpha/beta-Hydrolases"/>
    <property type="match status" value="1"/>
</dbReference>
<dbReference type="InterPro" id="IPR002018">
    <property type="entry name" value="CarbesteraseB"/>
</dbReference>
<dbReference type="PANTHER" id="PTHR43142">
    <property type="entry name" value="CARBOXYLIC ESTER HYDROLASE"/>
    <property type="match status" value="1"/>
</dbReference>
<evidence type="ECO:0000256" key="1">
    <source>
        <dbReference type="ARBA" id="ARBA00005964"/>
    </source>
</evidence>
<dbReference type="OMA" id="RCPAQAN"/>
<dbReference type="Proteomes" id="UP000218811">
    <property type="component" value="Unassembled WGS sequence"/>
</dbReference>
<protein>
    <recommendedName>
        <fullName evidence="3">Carboxylic ester hydrolase</fullName>
        <ecNumber evidence="3">3.1.1.-</ecNumber>
    </recommendedName>
</protein>
<organism evidence="5 6">
    <name type="scientific">Wolfiporia cocos (strain MD-104)</name>
    <name type="common">Brown rot fungus</name>
    <dbReference type="NCBI Taxonomy" id="742152"/>
    <lineage>
        <taxon>Eukaryota</taxon>
        <taxon>Fungi</taxon>
        <taxon>Dikarya</taxon>
        <taxon>Basidiomycota</taxon>
        <taxon>Agaricomycotina</taxon>
        <taxon>Agaricomycetes</taxon>
        <taxon>Polyporales</taxon>
        <taxon>Phaeolaceae</taxon>
        <taxon>Wolfiporia</taxon>
    </lineage>
</organism>
<keyword evidence="2 3" id="KW-0378">Hydrolase</keyword>
<reference evidence="5 6" key="1">
    <citation type="journal article" date="2012" name="Science">
        <title>The Paleozoic origin of enzymatic lignin decomposition reconstructed from 31 fungal genomes.</title>
        <authorList>
            <person name="Floudas D."/>
            <person name="Binder M."/>
            <person name="Riley R."/>
            <person name="Barry K."/>
            <person name="Blanchette R.A."/>
            <person name="Henrissat B."/>
            <person name="Martinez A.T."/>
            <person name="Otillar R."/>
            <person name="Spatafora J.W."/>
            <person name="Yadav J.S."/>
            <person name="Aerts A."/>
            <person name="Benoit I."/>
            <person name="Boyd A."/>
            <person name="Carlson A."/>
            <person name="Copeland A."/>
            <person name="Coutinho P.M."/>
            <person name="de Vries R.P."/>
            <person name="Ferreira P."/>
            <person name="Findley K."/>
            <person name="Foster B."/>
            <person name="Gaskell J."/>
            <person name="Glotzer D."/>
            <person name="Gorecki P."/>
            <person name="Heitman J."/>
            <person name="Hesse C."/>
            <person name="Hori C."/>
            <person name="Igarashi K."/>
            <person name="Jurgens J.A."/>
            <person name="Kallen N."/>
            <person name="Kersten P."/>
            <person name="Kohler A."/>
            <person name="Kuees U."/>
            <person name="Kumar T.K.A."/>
            <person name="Kuo A."/>
            <person name="LaButti K."/>
            <person name="Larrondo L.F."/>
            <person name="Lindquist E."/>
            <person name="Ling A."/>
            <person name="Lombard V."/>
            <person name="Lucas S."/>
            <person name="Lundell T."/>
            <person name="Martin R."/>
            <person name="McLaughlin D.J."/>
            <person name="Morgenstern I."/>
            <person name="Morin E."/>
            <person name="Murat C."/>
            <person name="Nagy L.G."/>
            <person name="Nolan M."/>
            <person name="Ohm R.A."/>
            <person name="Patyshakuliyeva A."/>
            <person name="Rokas A."/>
            <person name="Ruiz-Duenas F.J."/>
            <person name="Sabat G."/>
            <person name="Salamov A."/>
            <person name="Samejima M."/>
            <person name="Schmutz J."/>
            <person name="Slot J.C."/>
            <person name="St John F."/>
            <person name="Stenlid J."/>
            <person name="Sun H."/>
            <person name="Sun S."/>
            <person name="Syed K."/>
            <person name="Tsang A."/>
            <person name="Wiebenga A."/>
            <person name="Young D."/>
            <person name="Pisabarro A."/>
            <person name="Eastwood D.C."/>
            <person name="Martin F."/>
            <person name="Cullen D."/>
            <person name="Grigoriev I.V."/>
            <person name="Hibbett D.S."/>
        </authorList>
    </citation>
    <scope>NUCLEOTIDE SEQUENCE [LARGE SCALE GENOMIC DNA]</scope>
    <source>
        <strain evidence="5 6">MD-104</strain>
    </source>
</reference>
<accession>A0A2H3IZ00</accession>
<proteinExistence type="inferred from homology"/>
<sequence length="446" mass="48424">MASAEALKPVLFFIHGGSFTQGTGADPMFDGGNMASRGDVVVVTINYRLSTIGFLALSDGTTNGNFGLADQVAALDWVQEHIVAFGGDPSRITISGQSAGAASVRALLGSPPAIGKFAGAVPQSNLAGADYATTYSLYYTIPEEVKLVVEPILNETGCQGANALECLRAYDAYALVNLTTVARFIVTDGTYVTSTELPLNGSGHVVRVHTMMGYMRDDGAAAIGYPTSGNLTAGLLEQELPIDVVNNTLFVPPTGENATLDVFNVTARVATDMEFRCLDQATAYSAVQHDLFESIWFYQFNRSYQDPAVDPNYPVCDAPVDATHPYGDPSRGYFKCHLGEMYYVFGTLPSTLPYRDSEDLPFTQLTVDAWSSFTRTYNPNPDPAFLLARGYNGTFAHVTHQEPWLPVTAETLRTTPLRTLQFDSFMGEFAEQEQCDFLGYPLDYFG</sequence>
<dbReference type="OrthoDB" id="408631at2759"/>
<feature type="domain" description="Carboxylesterase type B" evidence="4">
    <location>
        <begin position="5"/>
        <end position="437"/>
    </location>
</feature>
<name>A0A2H3IZ00_WOLCO</name>
<gene>
    <name evidence="5" type="ORF">WOLCODRAFT_166132</name>
</gene>
<dbReference type="InterPro" id="IPR029058">
    <property type="entry name" value="AB_hydrolase_fold"/>
</dbReference>
<evidence type="ECO:0000256" key="3">
    <source>
        <dbReference type="RuleBase" id="RU361235"/>
    </source>
</evidence>
<dbReference type="PANTHER" id="PTHR43142:SF3">
    <property type="entry name" value="PUTATIVE (AFU_ORTHOLOGUE AFUA_3G09070)-RELATED"/>
    <property type="match status" value="1"/>
</dbReference>
<comment type="similarity">
    <text evidence="1 3">Belongs to the type-B carboxylesterase/lipase family.</text>
</comment>
<dbReference type="STRING" id="742152.A0A2H3IZ00"/>
<keyword evidence="6" id="KW-1185">Reference proteome</keyword>
<dbReference type="EC" id="3.1.1.-" evidence="3"/>
<evidence type="ECO:0000313" key="6">
    <source>
        <dbReference type="Proteomes" id="UP000218811"/>
    </source>
</evidence>
<dbReference type="AlphaFoldDB" id="A0A2H3IZ00"/>
<dbReference type="Pfam" id="PF00135">
    <property type="entry name" value="COesterase"/>
    <property type="match status" value="1"/>
</dbReference>
<evidence type="ECO:0000256" key="2">
    <source>
        <dbReference type="ARBA" id="ARBA00022801"/>
    </source>
</evidence>
<evidence type="ECO:0000259" key="4">
    <source>
        <dbReference type="Pfam" id="PF00135"/>
    </source>
</evidence>
<dbReference type="GO" id="GO:0016787">
    <property type="term" value="F:hydrolase activity"/>
    <property type="evidence" value="ECO:0007669"/>
    <property type="project" value="UniProtKB-KW"/>
</dbReference>
<dbReference type="Gene3D" id="3.40.50.1820">
    <property type="entry name" value="alpha/beta hydrolase"/>
    <property type="match status" value="1"/>
</dbReference>
<dbReference type="InterPro" id="IPR019826">
    <property type="entry name" value="Carboxylesterase_B_AS"/>
</dbReference>
<dbReference type="EMBL" id="KB467843">
    <property type="protein sequence ID" value="PCH35222.1"/>
    <property type="molecule type" value="Genomic_DNA"/>
</dbReference>
<dbReference type="PROSITE" id="PS00122">
    <property type="entry name" value="CARBOXYLESTERASE_B_1"/>
    <property type="match status" value="1"/>
</dbReference>
<evidence type="ECO:0000313" key="5">
    <source>
        <dbReference type="EMBL" id="PCH35222.1"/>
    </source>
</evidence>